<sequence>MNAQPTALRAEVAQVWPRDGRVRIVGDFHGDAGSESGPWHLLSVARGTDIRRQHEFEVEGGRFDVSVPLEDFLPVDPDHAPAGGDKLKWDLYAAPEDRLGQGADGWLRLGRRLDDIRNKKKIMVFPAQEVEEDGVRMTVQPVYTVHEDLTIDCTPGTSGSPGKESP</sequence>
<name>A0ABW3BFA5_9ACTN</name>
<keyword evidence="2" id="KW-1185">Reference proteome</keyword>
<proteinExistence type="predicted"/>
<accession>A0ABW3BFA5</accession>
<organism evidence="1 2">
    <name type="scientific">Streptomonospora algeriensis</name>
    <dbReference type="NCBI Taxonomy" id="995084"/>
    <lineage>
        <taxon>Bacteria</taxon>
        <taxon>Bacillati</taxon>
        <taxon>Actinomycetota</taxon>
        <taxon>Actinomycetes</taxon>
        <taxon>Streptosporangiales</taxon>
        <taxon>Nocardiopsidaceae</taxon>
        <taxon>Streptomonospora</taxon>
    </lineage>
</organism>
<dbReference type="EMBL" id="JBHTHR010000347">
    <property type="protein sequence ID" value="MFD0802008.1"/>
    <property type="molecule type" value="Genomic_DNA"/>
</dbReference>
<evidence type="ECO:0000313" key="2">
    <source>
        <dbReference type="Proteomes" id="UP001596956"/>
    </source>
</evidence>
<comment type="caution">
    <text evidence="1">The sequence shown here is derived from an EMBL/GenBank/DDBJ whole genome shotgun (WGS) entry which is preliminary data.</text>
</comment>
<protein>
    <submittedName>
        <fullName evidence="1">Uncharacterized protein</fullName>
    </submittedName>
</protein>
<evidence type="ECO:0000313" key="1">
    <source>
        <dbReference type="EMBL" id="MFD0802008.1"/>
    </source>
</evidence>
<dbReference type="Proteomes" id="UP001596956">
    <property type="component" value="Unassembled WGS sequence"/>
</dbReference>
<reference evidence="2" key="1">
    <citation type="journal article" date="2019" name="Int. J. Syst. Evol. Microbiol.">
        <title>The Global Catalogue of Microorganisms (GCM) 10K type strain sequencing project: providing services to taxonomists for standard genome sequencing and annotation.</title>
        <authorList>
            <consortium name="The Broad Institute Genomics Platform"/>
            <consortium name="The Broad Institute Genome Sequencing Center for Infectious Disease"/>
            <person name="Wu L."/>
            <person name="Ma J."/>
        </authorList>
    </citation>
    <scope>NUCLEOTIDE SEQUENCE [LARGE SCALE GENOMIC DNA]</scope>
    <source>
        <strain evidence="2">CCUG 63369</strain>
    </source>
</reference>
<gene>
    <name evidence="1" type="ORF">ACFQZU_11875</name>
</gene>